<evidence type="ECO:0000313" key="2">
    <source>
        <dbReference type="Proteomes" id="UP001138961"/>
    </source>
</evidence>
<protein>
    <submittedName>
        <fullName evidence="1">Acyl dehydratase</fullName>
    </submittedName>
</protein>
<evidence type="ECO:0000313" key="1">
    <source>
        <dbReference type="EMBL" id="MCB5199849.1"/>
    </source>
</evidence>
<dbReference type="PANTHER" id="PTHR28152:SF1">
    <property type="entry name" value="HYDROXYACYL-THIOESTER DEHYDRATASE TYPE 2, MITOCHONDRIAL"/>
    <property type="match status" value="1"/>
</dbReference>
<accession>A0ABS8BVW7</accession>
<dbReference type="InterPro" id="IPR052741">
    <property type="entry name" value="Mitochondrial_HTD2"/>
</dbReference>
<dbReference type="SUPFAM" id="SSF54637">
    <property type="entry name" value="Thioesterase/thiol ester dehydrase-isomerase"/>
    <property type="match status" value="1"/>
</dbReference>
<name>A0ABS8BVW7_9RHOB</name>
<dbReference type="Proteomes" id="UP001138961">
    <property type="component" value="Unassembled WGS sequence"/>
</dbReference>
<comment type="caution">
    <text evidence="1">The sequence shown here is derived from an EMBL/GenBank/DDBJ whole genome shotgun (WGS) entry which is preliminary data.</text>
</comment>
<dbReference type="InterPro" id="IPR029069">
    <property type="entry name" value="HotDog_dom_sf"/>
</dbReference>
<sequence>MDSRETLTLTDTMDPARATALAATMGVDRSYGVGDPLPPFGHRVYFWTPEPPQGLADNGHPAQDAGLPDLGLPRRMWAAGRLVLHCDLLAGVRAERHTRIETITQKEGRSGRLAFVRLRHDIRQRQTLALTEWQDIVYRAADADTLAPAQAPTDQSETRIHHFDSVTLFRYSALTFNGHRIHYDDPYARAQGYRGLVVHAPLLAHLLIDFATDALGPLRSFDYRATAPLLVHEAATLCRRGNDLWVRAPDGRLCLTAAAT</sequence>
<dbReference type="Gene3D" id="3.10.129.10">
    <property type="entry name" value="Hotdog Thioesterase"/>
    <property type="match status" value="2"/>
</dbReference>
<proteinExistence type="predicted"/>
<organism evidence="1 2">
    <name type="scientific">Loktanella gaetbuli</name>
    <dbReference type="NCBI Taxonomy" id="2881335"/>
    <lineage>
        <taxon>Bacteria</taxon>
        <taxon>Pseudomonadati</taxon>
        <taxon>Pseudomonadota</taxon>
        <taxon>Alphaproteobacteria</taxon>
        <taxon>Rhodobacterales</taxon>
        <taxon>Roseobacteraceae</taxon>
        <taxon>Loktanella</taxon>
    </lineage>
</organism>
<keyword evidence="2" id="KW-1185">Reference proteome</keyword>
<dbReference type="PANTHER" id="PTHR28152">
    <property type="entry name" value="HYDROXYACYL-THIOESTER DEHYDRATASE TYPE 2, MITOCHONDRIAL"/>
    <property type="match status" value="1"/>
</dbReference>
<dbReference type="RefSeq" id="WP_226748510.1">
    <property type="nucleotide sequence ID" value="NZ_JAJATZ010000005.1"/>
</dbReference>
<dbReference type="EMBL" id="JAJATZ010000005">
    <property type="protein sequence ID" value="MCB5199849.1"/>
    <property type="molecule type" value="Genomic_DNA"/>
</dbReference>
<reference evidence="1" key="1">
    <citation type="submission" date="2021-10" db="EMBL/GenBank/DDBJ databases">
        <title>Loktanella gaetbuli sp. nov., isolated from a tidal flat.</title>
        <authorList>
            <person name="Park S."/>
            <person name="Yoon J.-H."/>
        </authorList>
    </citation>
    <scope>NUCLEOTIDE SEQUENCE</scope>
    <source>
        <strain evidence="1">TSTF-M6</strain>
    </source>
</reference>
<gene>
    <name evidence="1" type="ORF">LGQ03_11435</name>
</gene>